<dbReference type="KEGG" id="ppsc:EHS13_31330"/>
<dbReference type="InterPro" id="IPR048482">
    <property type="entry name" value="GH141_ins"/>
</dbReference>
<dbReference type="EMBL" id="CP034235">
    <property type="protein sequence ID" value="QGQ99051.1"/>
    <property type="molecule type" value="Genomic_DNA"/>
</dbReference>
<dbReference type="PANTHER" id="PTHR36453">
    <property type="entry name" value="SECRETED PROTEIN-RELATED"/>
    <property type="match status" value="1"/>
</dbReference>
<protein>
    <recommendedName>
        <fullName evidence="1">F5/8 type C domain-containing protein</fullName>
    </recommendedName>
</protein>
<evidence type="ECO:0000313" key="2">
    <source>
        <dbReference type="EMBL" id="QGQ99051.1"/>
    </source>
</evidence>
<dbReference type="Pfam" id="PF24135">
    <property type="entry name" value="DUF7402"/>
    <property type="match status" value="1"/>
</dbReference>
<accession>A0A6B8RRM8</accession>
<dbReference type="OrthoDB" id="9808066at2"/>
<feature type="domain" description="F5/8 type C" evidence="1">
    <location>
        <begin position="779"/>
        <end position="916"/>
    </location>
</feature>
<gene>
    <name evidence="2" type="ORF">EHS13_31330</name>
</gene>
<dbReference type="InterPro" id="IPR011050">
    <property type="entry name" value="Pectin_lyase_fold/virulence"/>
</dbReference>
<dbReference type="InterPro" id="IPR000421">
    <property type="entry name" value="FA58C"/>
</dbReference>
<dbReference type="PANTHER" id="PTHR36453:SF1">
    <property type="entry name" value="RIGHT HANDED BETA HELIX DOMAIN-CONTAINING PROTEIN"/>
    <property type="match status" value="1"/>
</dbReference>
<evidence type="ECO:0000313" key="3">
    <source>
        <dbReference type="Proteomes" id="UP000426246"/>
    </source>
</evidence>
<dbReference type="SUPFAM" id="SSF49785">
    <property type="entry name" value="Galactose-binding domain-like"/>
    <property type="match status" value="2"/>
</dbReference>
<organism evidence="2 3">
    <name type="scientific">Paenibacillus psychroresistens</name>
    <dbReference type="NCBI Taxonomy" id="1778678"/>
    <lineage>
        <taxon>Bacteria</taxon>
        <taxon>Bacillati</taxon>
        <taxon>Bacillota</taxon>
        <taxon>Bacilli</taxon>
        <taxon>Bacillales</taxon>
        <taxon>Paenibacillaceae</taxon>
        <taxon>Paenibacillus</taxon>
    </lineage>
</organism>
<dbReference type="Pfam" id="PF21231">
    <property type="entry name" value="GH141_M"/>
    <property type="match status" value="1"/>
</dbReference>
<dbReference type="InterPro" id="IPR008979">
    <property type="entry name" value="Galactose-bd-like_sf"/>
</dbReference>
<dbReference type="PROSITE" id="PS50022">
    <property type="entry name" value="FA58C_3"/>
    <property type="match status" value="1"/>
</dbReference>
<reference evidence="3" key="1">
    <citation type="submission" date="2018-11" db="EMBL/GenBank/DDBJ databases">
        <title>Complete genome sequence of Paenibacillus sp. ML311-T8.</title>
        <authorList>
            <person name="Nam Y.-D."/>
            <person name="Kang J."/>
            <person name="Chung W.-H."/>
            <person name="Park Y.S."/>
        </authorList>
    </citation>
    <scope>NUCLEOTIDE SEQUENCE [LARGE SCALE GENOMIC DNA]</scope>
    <source>
        <strain evidence="3">ML311-T8</strain>
    </source>
</reference>
<dbReference type="AlphaFoldDB" id="A0A6B8RRM8"/>
<sequence>MLLRLKSNKYLIWFIIFSTVLISVNVMKPIVGFAATQATYYVNPSGGSDSNNGTSTGTAFATIAKARDVVRTINSSMTGDIIVNLMNGMHTLSSTLTLGTADSGTNGYKVIYQAYAGATPVISGGVDITTGWTLFDSGKNIYKKTGVNWSFRQLYVNDTRGVRARTPNLTDEITGAPYLSATNSSYPYTVNTADIGTWANSGTAEMVIVNHWSQYRGRISGYLGNTVSFKSPENGFAFNHHGQGSSAPYFFENAYELLDAAGEWFLDSANTTLYYKPRAGETMNTTSIVAPKLETLVDITGTSAGSKAHHIQFNGITFKHSNWLAPNSYGYVDNQAGFRYQTTGGGSNAEIRNTARYTAPVSMLQLKNTSNITLDHNTFKFAGSWGVMGYEATDNTSITWNSFTKNAGGAVALGIAGDQWDEQSSMDGQSINDTITNNTVDSTGLDYADMVGIGAMLPQNMTISKNEVKNLAYTGITIGWNWTDNEHGMTNNQIFGNHIHHVSKLLDDGGGIYTLGKMTGSTKFYQNYIHDLAGSAYNGGYPIAAIYFDNGSAYKTAEYNVLNNTSWTWFANNPPNHDNYFQNNYSNVYWGSYSGSNTFQNNTVVSGQSWPQAALDVMNGAGPGGTLPATPTPTPTPVPSIASSATFTASSEFSAAYAKTKAADGIIGVHDSGEWASAGETTPWITLTWSSSKTINNIKLYDRPNSTDTINAGTLSFSDGSAIAVGALDNAGAMKDVSFSNKTVTWVKFTVTSGAGTNVGLSEIQVYSGSGATPTPTPTPTPGPGLISQGKTATASSQYSSSYIPGYAVDGSNTTRWAQGFSLPDPSWLQVDLGANYNITSTNTMLEMPSGYKYKIEYAAAAAPTTWILYADRTASVSTQQSYTDTNAVTGRYVRVTVTYSSGYGGSIFEFKVYGT</sequence>
<dbReference type="InterPro" id="IPR012334">
    <property type="entry name" value="Pectin_lyas_fold"/>
</dbReference>
<dbReference type="Gene3D" id="2.160.20.10">
    <property type="entry name" value="Single-stranded right-handed beta-helix, Pectin lyase-like"/>
    <property type="match status" value="2"/>
</dbReference>
<dbReference type="SUPFAM" id="SSF51126">
    <property type="entry name" value="Pectin lyase-like"/>
    <property type="match status" value="1"/>
</dbReference>
<dbReference type="Proteomes" id="UP000426246">
    <property type="component" value="Chromosome"/>
</dbReference>
<keyword evidence="3" id="KW-1185">Reference proteome</keyword>
<name>A0A6B8RRM8_9BACL</name>
<dbReference type="Pfam" id="PF00754">
    <property type="entry name" value="F5_F8_type_C"/>
    <property type="match status" value="1"/>
</dbReference>
<dbReference type="InterPro" id="IPR055826">
    <property type="entry name" value="DUF7402"/>
</dbReference>
<proteinExistence type="predicted"/>
<evidence type="ECO:0000259" key="1">
    <source>
        <dbReference type="PROSITE" id="PS50022"/>
    </source>
</evidence>
<dbReference type="RefSeq" id="WP_155704158.1">
    <property type="nucleotide sequence ID" value="NZ_CP034235.1"/>
</dbReference>
<dbReference type="Gene3D" id="2.60.120.260">
    <property type="entry name" value="Galactose-binding domain-like"/>
    <property type="match status" value="2"/>
</dbReference>